<keyword evidence="1" id="KW-0732">Signal</keyword>
<accession>A0A9X2FAP8</accession>
<dbReference type="Proteomes" id="UP001155241">
    <property type="component" value="Unassembled WGS sequence"/>
</dbReference>
<dbReference type="SUPFAM" id="SSF49503">
    <property type="entry name" value="Cupredoxins"/>
    <property type="match status" value="1"/>
</dbReference>
<dbReference type="RefSeq" id="WP_252853612.1">
    <property type="nucleotide sequence ID" value="NZ_JAMXLR010000055.1"/>
</dbReference>
<dbReference type="SUPFAM" id="SSF49464">
    <property type="entry name" value="Carboxypeptidase regulatory domain-like"/>
    <property type="match status" value="1"/>
</dbReference>
<dbReference type="EMBL" id="JAMXLR010000055">
    <property type="protein sequence ID" value="MCO6045500.1"/>
    <property type="molecule type" value="Genomic_DNA"/>
</dbReference>
<sequence length="261" mass="28922">MRMFGLLLAVTCWSLIATPAPAEDGWGTLRGKLVLEGTPPEAPKLDLGKDEFCCQAEPKDQSLVLDKSQGIANVVVYLRPERGEELAVHPDYQKSADEPVELDNKGCAFEPRVVTVRVGQPLLLKNTDPVGHSVKAELGDESFNFMLSAEGDQKLEFDKAQRLPRPISCSIHPFMQGWIVVRDDPYMAISGEDGTFEIKNLPAGEHEFQFWHERPGYLKTGKSSSAELDRRGRLKVTIKPGDKTDLGTIKVDSRTMAVESE</sequence>
<dbReference type="AlphaFoldDB" id="A0A9X2FAP8"/>
<feature type="chain" id="PRO_5040878628" description="Rhamnogalacturonan lyase domain-containing protein" evidence="1">
    <location>
        <begin position="23"/>
        <end position="261"/>
    </location>
</feature>
<dbReference type="InterPro" id="IPR008969">
    <property type="entry name" value="CarboxyPept-like_regulatory"/>
</dbReference>
<evidence type="ECO:0000313" key="3">
    <source>
        <dbReference type="Proteomes" id="UP001155241"/>
    </source>
</evidence>
<comment type="caution">
    <text evidence="2">The sequence shown here is derived from an EMBL/GenBank/DDBJ whole genome shotgun (WGS) entry which is preliminary data.</text>
</comment>
<evidence type="ECO:0008006" key="4">
    <source>
        <dbReference type="Google" id="ProtNLM"/>
    </source>
</evidence>
<dbReference type="InterPro" id="IPR008972">
    <property type="entry name" value="Cupredoxin"/>
</dbReference>
<evidence type="ECO:0000313" key="2">
    <source>
        <dbReference type="EMBL" id="MCO6045500.1"/>
    </source>
</evidence>
<proteinExistence type="predicted"/>
<keyword evidence="3" id="KW-1185">Reference proteome</keyword>
<reference evidence="2" key="1">
    <citation type="submission" date="2022-06" db="EMBL/GenBank/DDBJ databases">
        <title>Aeoliella straminimaris, a novel planctomycete from sediments.</title>
        <authorList>
            <person name="Vitorino I.R."/>
            <person name="Lage O.M."/>
        </authorList>
    </citation>
    <scope>NUCLEOTIDE SEQUENCE</scope>
    <source>
        <strain evidence="2">ICT_H6.2</strain>
    </source>
</reference>
<gene>
    <name evidence="2" type="ORF">NG895_16435</name>
</gene>
<protein>
    <recommendedName>
        <fullName evidence="4">Rhamnogalacturonan lyase domain-containing protein</fullName>
    </recommendedName>
</protein>
<name>A0A9X2FAP8_9BACT</name>
<feature type="signal peptide" evidence="1">
    <location>
        <begin position="1"/>
        <end position="22"/>
    </location>
</feature>
<dbReference type="Gene3D" id="2.60.40.420">
    <property type="entry name" value="Cupredoxins - blue copper proteins"/>
    <property type="match status" value="1"/>
</dbReference>
<evidence type="ECO:0000256" key="1">
    <source>
        <dbReference type="SAM" id="SignalP"/>
    </source>
</evidence>
<organism evidence="2 3">
    <name type="scientific">Aeoliella straminimaris</name>
    <dbReference type="NCBI Taxonomy" id="2954799"/>
    <lineage>
        <taxon>Bacteria</taxon>
        <taxon>Pseudomonadati</taxon>
        <taxon>Planctomycetota</taxon>
        <taxon>Planctomycetia</taxon>
        <taxon>Pirellulales</taxon>
        <taxon>Lacipirellulaceae</taxon>
        <taxon>Aeoliella</taxon>
    </lineage>
</organism>